<dbReference type="GO" id="GO:0006511">
    <property type="term" value="P:ubiquitin-dependent protein catabolic process"/>
    <property type="evidence" value="ECO:0007669"/>
    <property type="project" value="TreeGrafter"/>
</dbReference>
<reference evidence="7 8" key="1">
    <citation type="journal article" date="2024" name="Nat. Commun.">
        <title>Phylogenomics reveals the evolutionary origins of lichenization in chlorophyte algae.</title>
        <authorList>
            <person name="Puginier C."/>
            <person name="Libourel C."/>
            <person name="Otte J."/>
            <person name="Skaloud P."/>
            <person name="Haon M."/>
            <person name="Grisel S."/>
            <person name="Petersen M."/>
            <person name="Berrin J.G."/>
            <person name="Delaux P.M."/>
            <person name="Dal Grande F."/>
            <person name="Keller J."/>
        </authorList>
    </citation>
    <scope>NUCLEOTIDE SEQUENCE [LARGE SCALE GENOMIC DNA]</scope>
    <source>
        <strain evidence="7 8">SAG 2043</strain>
    </source>
</reference>
<dbReference type="PROSITE" id="PS50089">
    <property type="entry name" value="ZF_RING_2"/>
    <property type="match status" value="1"/>
</dbReference>
<sequence length="440" mass="46805">MENAVNLCSPDKDDVVVTHVERPRKRPRQPEVGQVSTVASGGVIDLSADSPTAPRSKLMLAPERGQQPSSSAGLWGELDSASAEEAHPRWRQLGRRTVRAARIGGVSEPVPAQHGTPEAMSVPAWRHSRSAASSSGAQAPIGRFGSMGLTAPRRAPSAITAGGCDVSASRQESRHQPATRVHSNTSLADACGCAGLHSEADLDDELLARRLQSEEDRAAGRRVAADADLMRRMDELEALELANVEAPGWQPWRAGRGPAQPPRPPTSRARGASRRRGWGASSLAEAVMLGVLGGGMPFPAVGGAGAAGRASHLSTHLSAMRHAYASMSGSLRNSRLPPQLLFSDRDFNENDYEALLALDEGIENRKGASEAAIERIPVTVLAADGLGEDEDNKCSICLDELVMGSVLRRLPCGHQFHRTCLDKWLLQKATCPICQAHISA</sequence>
<evidence type="ECO:0000256" key="1">
    <source>
        <dbReference type="ARBA" id="ARBA00022723"/>
    </source>
</evidence>
<dbReference type="AlphaFoldDB" id="A0AAW1QRN6"/>
<dbReference type="GO" id="GO:0061630">
    <property type="term" value="F:ubiquitin protein ligase activity"/>
    <property type="evidence" value="ECO:0007669"/>
    <property type="project" value="TreeGrafter"/>
</dbReference>
<comment type="caution">
    <text evidence="7">The sequence shown here is derived from an EMBL/GenBank/DDBJ whole genome shotgun (WGS) entry which is preliminary data.</text>
</comment>
<gene>
    <name evidence="7" type="ORF">WJX72_007979</name>
</gene>
<feature type="domain" description="RING-type" evidence="6">
    <location>
        <begin position="394"/>
        <end position="435"/>
    </location>
</feature>
<dbReference type="PANTHER" id="PTHR45931:SF3">
    <property type="entry name" value="RING ZINC FINGER-CONTAINING PROTEIN"/>
    <property type="match status" value="1"/>
</dbReference>
<name>A0AAW1QRN6_9CHLO</name>
<evidence type="ECO:0000256" key="2">
    <source>
        <dbReference type="ARBA" id="ARBA00022771"/>
    </source>
</evidence>
<evidence type="ECO:0000259" key="6">
    <source>
        <dbReference type="PROSITE" id="PS50089"/>
    </source>
</evidence>
<dbReference type="InterPro" id="IPR051834">
    <property type="entry name" value="RING_finger_E3_ligase"/>
</dbReference>
<dbReference type="GO" id="GO:0008270">
    <property type="term" value="F:zinc ion binding"/>
    <property type="evidence" value="ECO:0007669"/>
    <property type="project" value="UniProtKB-KW"/>
</dbReference>
<dbReference type="GO" id="GO:0005634">
    <property type="term" value="C:nucleus"/>
    <property type="evidence" value="ECO:0007669"/>
    <property type="project" value="TreeGrafter"/>
</dbReference>
<feature type="region of interest" description="Disordered" evidence="5">
    <location>
        <begin position="249"/>
        <end position="277"/>
    </location>
</feature>
<dbReference type="SUPFAM" id="SSF57850">
    <property type="entry name" value="RING/U-box"/>
    <property type="match status" value="1"/>
</dbReference>
<dbReference type="InterPro" id="IPR001841">
    <property type="entry name" value="Znf_RING"/>
</dbReference>
<dbReference type="SMART" id="SM00184">
    <property type="entry name" value="RING"/>
    <property type="match status" value="1"/>
</dbReference>
<protein>
    <recommendedName>
        <fullName evidence="6">RING-type domain-containing protein</fullName>
    </recommendedName>
</protein>
<dbReference type="Pfam" id="PF13639">
    <property type="entry name" value="zf-RING_2"/>
    <property type="match status" value="1"/>
</dbReference>
<evidence type="ECO:0000256" key="3">
    <source>
        <dbReference type="ARBA" id="ARBA00022833"/>
    </source>
</evidence>
<evidence type="ECO:0000256" key="4">
    <source>
        <dbReference type="PROSITE-ProRule" id="PRU00175"/>
    </source>
</evidence>
<dbReference type="PANTHER" id="PTHR45931">
    <property type="entry name" value="SI:CH211-59O9.10"/>
    <property type="match status" value="1"/>
</dbReference>
<evidence type="ECO:0000256" key="5">
    <source>
        <dbReference type="SAM" id="MobiDB-lite"/>
    </source>
</evidence>
<dbReference type="CDD" id="cd16454">
    <property type="entry name" value="RING-H2_PA-TM-RING"/>
    <property type="match status" value="1"/>
</dbReference>
<dbReference type="Proteomes" id="UP001489004">
    <property type="component" value="Unassembled WGS sequence"/>
</dbReference>
<keyword evidence="8" id="KW-1185">Reference proteome</keyword>
<feature type="region of interest" description="Disordered" evidence="5">
    <location>
        <begin position="20"/>
        <end position="74"/>
    </location>
</feature>
<dbReference type="Gene3D" id="3.30.40.10">
    <property type="entry name" value="Zinc/RING finger domain, C3HC4 (zinc finger)"/>
    <property type="match status" value="1"/>
</dbReference>
<proteinExistence type="predicted"/>
<accession>A0AAW1QRN6</accession>
<keyword evidence="3" id="KW-0862">Zinc</keyword>
<keyword evidence="2 4" id="KW-0863">Zinc-finger</keyword>
<organism evidence="7 8">
    <name type="scientific">[Myrmecia] bisecta</name>
    <dbReference type="NCBI Taxonomy" id="41462"/>
    <lineage>
        <taxon>Eukaryota</taxon>
        <taxon>Viridiplantae</taxon>
        <taxon>Chlorophyta</taxon>
        <taxon>core chlorophytes</taxon>
        <taxon>Trebouxiophyceae</taxon>
        <taxon>Trebouxiales</taxon>
        <taxon>Trebouxiaceae</taxon>
        <taxon>Myrmecia</taxon>
    </lineage>
</organism>
<dbReference type="InterPro" id="IPR013083">
    <property type="entry name" value="Znf_RING/FYVE/PHD"/>
</dbReference>
<keyword evidence="1" id="KW-0479">Metal-binding</keyword>
<evidence type="ECO:0000313" key="8">
    <source>
        <dbReference type="Proteomes" id="UP001489004"/>
    </source>
</evidence>
<evidence type="ECO:0000313" key="7">
    <source>
        <dbReference type="EMBL" id="KAK9824127.1"/>
    </source>
</evidence>
<dbReference type="EMBL" id="JALJOR010000002">
    <property type="protein sequence ID" value="KAK9824127.1"/>
    <property type="molecule type" value="Genomic_DNA"/>
</dbReference>